<accession>A0A843VIJ2</accession>
<keyword evidence="1" id="KW-0472">Membrane</keyword>
<feature type="transmembrane region" description="Helical" evidence="1">
    <location>
        <begin position="6"/>
        <end position="30"/>
    </location>
</feature>
<reference evidence="2" key="1">
    <citation type="submission" date="2017-07" db="EMBL/GenBank/DDBJ databases">
        <title>Taro Niue Genome Assembly and Annotation.</title>
        <authorList>
            <person name="Atibalentja N."/>
            <person name="Keating K."/>
            <person name="Fields C.J."/>
        </authorList>
    </citation>
    <scope>NUCLEOTIDE SEQUENCE</scope>
    <source>
        <strain evidence="2">Niue_2</strain>
        <tissue evidence="2">Leaf</tissue>
    </source>
</reference>
<evidence type="ECO:0000256" key="1">
    <source>
        <dbReference type="SAM" id="Phobius"/>
    </source>
</evidence>
<dbReference type="EMBL" id="NMUH01001832">
    <property type="protein sequence ID" value="MQL95755.1"/>
    <property type="molecule type" value="Genomic_DNA"/>
</dbReference>
<evidence type="ECO:0000313" key="2">
    <source>
        <dbReference type="EMBL" id="MQL95755.1"/>
    </source>
</evidence>
<gene>
    <name evidence="2" type="ORF">Taro_028441</name>
</gene>
<dbReference type="AlphaFoldDB" id="A0A843VIJ2"/>
<keyword evidence="1" id="KW-1133">Transmembrane helix</keyword>
<keyword evidence="3" id="KW-1185">Reference proteome</keyword>
<protein>
    <submittedName>
        <fullName evidence="2">Uncharacterized protein</fullName>
    </submittedName>
</protein>
<dbReference type="Proteomes" id="UP000652761">
    <property type="component" value="Unassembled WGS sequence"/>
</dbReference>
<name>A0A843VIJ2_COLES</name>
<comment type="caution">
    <text evidence="2">The sequence shown here is derived from an EMBL/GenBank/DDBJ whole genome shotgun (WGS) entry which is preliminary data.</text>
</comment>
<keyword evidence="1" id="KW-0812">Transmembrane</keyword>
<organism evidence="2 3">
    <name type="scientific">Colocasia esculenta</name>
    <name type="common">Wild taro</name>
    <name type="synonym">Arum esculentum</name>
    <dbReference type="NCBI Taxonomy" id="4460"/>
    <lineage>
        <taxon>Eukaryota</taxon>
        <taxon>Viridiplantae</taxon>
        <taxon>Streptophyta</taxon>
        <taxon>Embryophyta</taxon>
        <taxon>Tracheophyta</taxon>
        <taxon>Spermatophyta</taxon>
        <taxon>Magnoliopsida</taxon>
        <taxon>Liliopsida</taxon>
        <taxon>Araceae</taxon>
        <taxon>Aroideae</taxon>
        <taxon>Colocasieae</taxon>
        <taxon>Colocasia</taxon>
    </lineage>
</organism>
<evidence type="ECO:0000313" key="3">
    <source>
        <dbReference type="Proteomes" id="UP000652761"/>
    </source>
</evidence>
<proteinExistence type="predicted"/>
<sequence length="98" mass="10940">MVWPTSWIRFGDVMAGIWSMGFLFPSFGVFSSKSRVQISSQDSCSNQTQAAEKWSWKVQEWLQQLLDLQCVQALVKSTVIDEGGSVKGILASHLAQKT</sequence>